<evidence type="ECO:0000313" key="2">
    <source>
        <dbReference type="EMBL" id="GLI40701.1"/>
    </source>
</evidence>
<keyword evidence="1" id="KW-0812">Transmembrane</keyword>
<evidence type="ECO:0008006" key="4">
    <source>
        <dbReference type="Google" id="ProtNLM"/>
    </source>
</evidence>
<proteinExistence type="predicted"/>
<comment type="caution">
    <text evidence="2">The sequence shown here is derived from an EMBL/GenBank/DDBJ whole genome shotgun (WGS) entry which is preliminary data.</text>
</comment>
<dbReference type="AlphaFoldDB" id="A0A9W6G554"/>
<accession>A0A9W6G554</accession>
<reference evidence="2" key="1">
    <citation type="submission" date="2022-12" db="EMBL/GenBank/DDBJ databases">
        <title>Reference genome sequencing for broad-spectrum identification of bacterial and archaeal isolates by mass spectrometry.</title>
        <authorList>
            <person name="Sekiguchi Y."/>
            <person name="Tourlousse D.M."/>
        </authorList>
    </citation>
    <scope>NUCLEOTIDE SEQUENCE</scope>
    <source>
        <strain evidence="2">LLR39Z86</strain>
    </source>
</reference>
<protein>
    <recommendedName>
        <fullName evidence="4">Low temperature requirement A protein (LtrA)</fullName>
    </recommendedName>
</protein>
<feature type="transmembrane region" description="Helical" evidence="1">
    <location>
        <begin position="137"/>
        <end position="157"/>
    </location>
</feature>
<dbReference type="Proteomes" id="UP001144313">
    <property type="component" value="Unassembled WGS sequence"/>
</dbReference>
<dbReference type="Pfam" id="PF06772">
    <property type="entry name" value="LtrA"/>
    <property type="match status" value="1"/>
</dbReference>
<organism evidence="2 3">
    <name type="scientific">Glycomyces algeriensis</name>
    <dbReference type="NCBI Taxonomy" id="256037"/>
    <lineage>
        <taxon>Bacteria</taxon>
        <taxon>Bacillati</taxon>
        <taxon>Actinomycetota</taxon>
        <taxon>Actinomycetes</taxon>
        <taxon>Glycomycetales</taxon>
        <taxon>Glycomycetaceae</taxon>
        <taxon>Glycomyces</taxon>
    </lineage>
</organism>
<feature type="transmembrane region" description="Helical" evidence="1">
    <location>
        <begin position="83"/>
        <end position="102"/>
    </location>
</feature>
<gene>
    <name evidence="2" type="ORF">GALLR39Z86_05510</name>
</gene>
<keyword evidence="3" id="KW-1185">Reference proteome</keyword>
<feature type="transmembrane region" description="Helical" evidence="1">
    <location>
        <begin position="12"/>
        <end position="31"/>
    </location>
</feature>
<name>A0A9W6G554_9ACTN</name>
<keyword evidence="1" id="KW-1133">Transmembrane helix</keyword>
<feature type="transmembrane region" description="Helical" evidence="1">
    <location>
        <begin position="114"/>
        <end position="131"/>
    </location>
</feature>
<evidence type="ECO:0000256" key="1">
    <source>
        <dbReference type="SAM" id="Phobius"/>
    </source>
</evidence>
<sequence length="167" mass="17133">MILGGLEFTAGGVTGLVLGFATMVIVWRLYLAARAADAERGNGAQIPRRDYAFARVLMAAGAVLIAIGAVLVLAHPWDTADTAAVATVLGGPAAYLLGDLVLTRAATGRIAASRIAALACLAVLALIAFALPVLVLAALALAVLLLLSLAASGWFRLPSMNVEDEQR</sequence>
<dbReference type="InterPro" id="IPR010640">
    <property type="entry name" value="Low_temperature_requirement_A"/>
</dbReference>
<feature type="transmembrane region" description="Helical" evidence="1">
    <location>
        <begin position="52"/>
        <end position="77"/>
    </location>
</feature>
<keyword evidence="1" id="KW-0472">Membrane</keyword>
<evidence type="ECO:0000313" key="3">
    <source>
        <dbReference type="Proteomes" id="UP001144313"/>
    </source>
</evidence>
<dbReference type="EMBL" id="BSDT01000001">
    <property type="protein sequence ID" value="GLI40701.1"/>
    <property type="molecule type" value="Genomic_DNA"/>
</dbReference>